<name>A0AAW5KJV8_9FIRM</name>
<dbReference type="AlphaFoldDB" id="A0AAW5KJV8"/>
<gene>
    <name evidence="2" type="ORF">NE632_02795</name>
</gene>
<dbReference type="RefSeq" id="WP_256321588.1">
    <property type="nucleotide sequence ID" value="NZ_JANGCN010000004.1"/>
</dbReference>
<feature type="transmembrane region" description="Helical" evidence="1">
    <location>
        <begin position="61"/>
        <end position="80"/>
    </location>
</feature>
<reference evidence="2" key="1">
    <citation type="submission" date="2022-06" db="EMBL/GenBank/DDBJ databases">
        <title>Isolation of gut microbiota from human fecal samples.</title>
        <authorList>
            <person name="Pamer E.G."/>
            <person name="Barat B."/>
            <person name="Waligurski E."/>
            <person name="Medina S."/>
            <person name="Paddock L."/>
            <person name="Mostad J."/>
        </authorList>
    </citation>
    <scope>NUCLEOTIDE SEQUENCE</scope>
    <source>
        <strain evidence="2">DFI.5.57</strain>
    </source>
</reference>
<evidence type="ECO:0008006" key="4">
    <source>
        <dbReference type="Google" id="ProtNLM"/>
    </source>
</evidence>
<keyword evidence="1" id="KW-1133">Transmembrane helix</keyword>
<proteinExistence type="predicted"/>
<organism evidence="2 3">
    <name type="scientific">Ruminococcus bicirculans</name>
    <name type="common">ex Wegman et al. 2014</name>
    <dbReference type="NCBI Taxonomy" id="1160721"/>
    <lineage>
        <taxon>Bacteria</taxon>
        <taxon>Bacillati</taxon>
        <taxon>Bacillota</taxon>
        <taxon>Clostridia</taxon>
        <taxon>Eubacteriales</taxon>
        <taxon>Oscillospiraceae</taxon>
        <taxon>Ruminococcus</taxon>
    </lineage>
</organism>
<evidence type="ECO:0000256" key="1">
    <source>
        <dbReference type="SAM" id="Phobius"/>
    </source>
</evidence>
<keyword evidence="1" id="KW-0812">Transmembrane</keyword>
<evidence type="ECO:0000313" key="3">
    <source>
        <dbReference type="Proteomes" id="UP001206236"/>
    </source>
</evidence>
<feature type="transmembrane region" description="Helical" evidence="1">
    <location>
        <begin position="36"/>
        <end position="55"/>
    </location>
</feature>
<dbReference type="EMBL" id="JANGCN010000004">
    <property type="protein sequence ID" value="MCQ5152223.1"/>
    <property type="molecule type" value="Genomic_DNA"/>
</dbReference>
<evidence type="ECO:0000313" key="2">
    <source>
        <dbReference type="EMBL" id="MCQ5152223.1"/>
    </source>
</evidence>
<protein>
    <recommendedName>
        <fullName evidence="4">YcxB-like protein domain-containing protein</fullName>
    </recommendedName>
</protein>
<accession>A0AAW5KJV8</accession>
<comment type="caution">
    <text evidence="2">The sequence shown here is derived from an EMBL/GenBank/DDBJ whole genome shotgun (WGS) entry which is preliminary data.</text>
</comment>
<dbReference type="Proteomes" id="UP001206236">
    <property type="component" value="Unassembled WGS sequence"/>
</dbReference>
<sequence length="217" mass="25385">MNDEYIYQYPAPEYMERFKEMVAQRTTNTNGARKKVIVCFGISMAFLVLYCLPFLNFIDTYLLLVAVIFLCATVILLKGITNKIGTHNLMIQATENDMVLTYYSVGATPKKVLTVRYEDIIECQFFDKSYTKIQITFKKNKHSYLKSYSQTGEEVSNLVDTMVSFELNPYSYEQGFFMYIVPDYFNIKKYALTDKILKKYGNINEYFTRLSESEEVE</sequence>
<keyword evidence="1" id="KW-0472">Membrane</keyword>